<dbReference type="Pfam" id="PF03107">
    <property type="entry name" value="C1_2"/>
    <property type="match status" value="4"/>
</dbReference>
<accession>A0A8T0JEQ1</accession>
<evidence type="ECO:0000259" key="4">
    <source>
        <dbReference type="PROSITE" id="PS50081"/>
    </source>
</evidence>
<dbReference type="GO" id="GO:0046872">
    <property type="term" value="F:metal ion binding"/>
    <property type="evidence" value="ECO:0007669"/>
    <property type="project" value="UniProtKB-KW"/>
</dbReference>
<dbReference type="InterPro" id="IPR004146">
    <property type="entry name" value="DC1"/>
</dbReference>
<comment type="caution">
    <text evidence="5">The sequence shown here is derived from an EMBL/GenBank/DDBJ whole genome shotgun (WGS) entry which is preliminary data.</text>
</comment>
<protein>
    <recommendedName>
        <fullName evidence="4">Phorbol-ester/DAG-type domain-containing protein</fullName>
    </recommendedName>
</protein>
<dbReference type="SMART" id="SM00109">
    <property type="entry name" value="C1"/>
    <property type="match status" value="4"/>
</dbReference>
<evidence type="ECO:0000313" key="6">
    <source>
        <dbReference type="Proteomes" id="UP000822688"/>
    </source>
</evidence>
<organism evidence="5 6">
    <name type="scientific">Ceratodon purpureus</name>
    <name type="common">Fire moss</name>
    <name type="synonym">Dicranum purpureum</name>
    <dbReference type="NCBI Taxonomy" id="3225"/>
    <lineage>
        <taxon>Eukaryota</taxon>
        <taxon>Viridiplantae</taxon>
        <taxon>Streptophyta</taxon>
        <taxon>Embryophyta</taxon>
        <taxon>Bryophyta</taxon>
        <taxon>Bryophytina</taxon>
        <taxon>Bryopsida</taxon>
        <taxon>Dicranidae</taxon>
        <taxon>Pseudoditrichales</taxon>
        <taxon>Ditrichaceae</taxon>
        <taxon>Ceratodon</taxon>
    </lineage>
</organism>
<dbReference type="EMBL" id="CM026421">
    <property type="protein sequence ID" value="KAG0593463.1"/>
    <property type="molecule type" value="Genomic_DNA"/>
</dbReference>
<feature type="domain" description="Phorbol-ester/DAG-type" evidence="4">
    <location>
        <begin position="194"/>
        <end position="245"/>
    </location>
</feature>
<dbReference type="PANTHER" id="PTHR47841:SF7">
    <property type="entry name" value="CYSTEINE_HISTIDINE-RICH C1 DOMAIN PROTEIN"/>
    <property type="match status" value="1"/>
</dbReference>
<proteinExistence type="predicted"/>
<sequence>MGTDGPKLTCSLHPGNPLVLHNEPPYLTRDFVCDLCFKIGEGPTYHCKTCKYDLHPACATLQPTLRSCAHAHPLTLMPSWSHRDGATKVGKKVKSCDGCRTSLGDSEWSYRCEACDFDVHARCAKLRERIVTSFHPFPLKLLPKSPYPPRHLQCDLCDERMPTHGWVYHCTNCKFDLHPSCALLPRDPLCSAHPHRLSTCGYRTYHGKSYVCDVCLEFGGELGFRCDKCNFNIHPKCLKALFIPNSPSGVEGEEGTVHGCRMPSPVPKFKLTAYGVHILRKDIDTKSASSA</sequence>
<evidence type="ECO:0000313" key="5">
    <source>
        <dbReference type="EMBL" id="KAG0593463.1"/>
    </source>
</evidence>
<evidence type="ECO:0000256" key="1">
    <source>
        <dbReference type="ARBA" id="ARBA00022723"/>
    </source>
</evidence>
<dbReference type="Proteomes" id="UP000822688">
    <property type="component" value="Chromosome 1"/>
</dbReference>
<dbReference type="InterPro" id="IPR046349">
    <property type="entry name" value="C1-like_sf"/>
</dbReference>
<name>A0A8T0JEQ1_CERPU</name>
<dbReference type="SUPFAM" id="SSF57889">
    <property type="entry name" value="Cysteine-rich domain"/>
    <property type="match status" value="2"/>
</dbReference>
<reference evidence="5" key="1">
    <citation type="submission" date="2020-06" db="EMBL/GenBank/DDBJ databases">
        <title>WGS assembly of Ceratodon purpureus strain R40.</title>
        <authorList>
            <person name="Carey S.B."/>
            <person name="Jenkins J."/>
            <person name="Shu S."/>
            <person name="Lovell J.T."/>
            <person name="Sreedasyam A."/>
            <person name="Maumus F."/>
            <person name="Tiley G.P."/>
            <person name="Fernandez-Pozo N."/>
            <person name="Barry K."/>
            <person name="Chen C."/>
            <person name="Wang M."/>
            <person name="Lipzen A."/>
            <person name="Daum C."/>
            <person name="Saski C.A."/>
            <person name="Payton A.C."/>
            <person name="Mcbreen J.C."/>
            <person name="Conrad R.E."/>
            <person name="Kollar L.M."/>
            <person name="Olsson S."/>
            <person name="Huttunen S."/>
            <person name="Landis J.B."/>
            <person name="Wickett N.J."/>
            <person name="Johnson M.G."/>
            <person name="Rensing S.A."/>
            <person name="Grimwood J."/>
            <person name="Schmutz J."/>
            <person name="Mcdaniel S.F."/>
        </authorList>
    </citation>
    <scope>NUCLEOTIDE SEQUENCE</scope>
    <source>
        <strain evidence="5">R40</strain>
    </source>
</reference>
<dbReference type="OrthoDB" id="1884766at2759"/>
<dbReference type="Gene3D" id="3.30.60.20">
    <property type="match status" value="4"/>
</dbReference>
<keyword evidence="3" id="KW-0862">Zinc</keyword>
<evidence type="ECO:0000256" key="3">
    <source>
        <dbReference type="ARBA" id="ARBA00022833"/>
    </source>
</evidence>
<keyword evidence="2" id="KW-0677">Repeat</keyword>
<evidence type="ECO:0000256" key="2">
    <source>
        <dbReference type="ARBA" id="ARBA00022737"/>
    </source>
</evidence>
<keyword evidence="1" id="KW-0479">Metal-binding</keyword>
<dbReference type="PANTHER" id="PTHR47841">
    <property type="entry name" value="DIACYLGLYCEROL KINASE THETA-LIKE-RELATED"/>
    <property type="match status" value="1"/>
</dbReference>
<gene>
    <name evidence="5" type="ORF">KC19_1G331800</name>
</gene>
<dbReference type="InterPro" id="IPR002219">
    <property type="entry name" value="PKC_DAG/PE"/>
</dbReference>
<feature type="domain" description="Phorbol-ester/DAG-type" evidence="4">
    <location>
        <begin position="81"/>
        <end position="131"/>
    </location>
</feature>
<dbReference type="PROSITE" id="PS50081">
    <property type="entry name" value="ZF_DAG_PE_2"/>
    <property type="match status" value="2"/>
</dbReference>
<dbReference type="AlphaFoldDB" id="A0A8T0JEQ1"/>
<keyword evidence="6" id="KW-1185">Reference proteome</keyword>